<evidence type="ECO:0000256" key="3">
    <source>
        <dbReference type="ARBA" id="ARBA00022448"/>
    </source>
</evidence>
<reference evidence="10" key="1">
    <citation type="journal article" date="2021" name="J Fungi (Basel)">
        <title>Virulence traits and population genomics of the black yeast Aureobasidium melanogenum.</title>
        <authorList>
            <person name="Cernosa A."/>
            <person name="Sun X."/>
            <person name="Gostincar C."/>
            <person name="Fang C."/>
            <person name="Gunde-Cimerman N."/>
            <person name="Song Z."/>
        </authorList>
    </citation>
    <scope>NUCLEOTIDE SEQUENCE</scope>
    <source>
        <strain evidence="10">EXF-9911</strain>
    </source>
</reference>
<dbReference type="SUPFAM" id="SSF103473">
    <property type="entry name" value="MFS general substrate transporter"/>
    <property type="match status" value="1"/>
</dbReference>
<feature type="transmembrane region" description="Helical" evidence="9">
    <location>
        <begin position="90"/>
        <end position="109"/>
    </location>
</feature>
<feature type="transmembrane region" description="Helical" evidence="9">
    <location>
        <begin position="189"/>
        <end position="207"/>
    </location>
</feature>
<feature type="compositionally biased region" description="Pro residues" evidence="8">
    <location>
        <begin position="655"/>
        <end position="671"/>
    </location>
</feature>
<feature type="compositionally biased region" description="Polar residues" evidence="8">
    <location>
        <begin position="451"/>
        <end position="463"/>
    </location>
</feature>
<dbReference type="GO" id="GO:0051453">
    <property type="term" value="P:regulation of intracellular pH"/>
    <property type="evidence" value="ECO:0007669"/>
    <property type="project" value="TreeGrafter"/>
</dbReference>
<feature type="transmembrane region" description="Helical" evidence="9">
    <location>
        <begin position="364"/>
        <end position="383"/>
    </location>
</feature>
<evidence type="ECO:0000256" key="7">
    <source>
        <dbReference type="ARBA" id="ARBA00023136"/>
    </source>
</evidence>
<feature type="compositionally biased region" description="Polar residues" evidence="8">
    <location>
        <begin position="529"/>
        <end position="555"/>
    </location>
</feature>
<name>A0A9P8EW29_AURME</name>
<proteinExistence type="inferred from homology"/>
<reference evidence="10" key="2">
    <citation type="submission" date="2021-08" db="EMBL/GenBank/DDBJ databases">
        <authorList>
            <person name="Gostincar C."/>
            <person name="Sun X."/>
            <person name="Song Z."/>
            <person name="Gunde-Cimerman N."/>
        </authorList>
    </citation>
    <scope>NUCLEOTIDE SEQUENCE</scope>
    <source>
        <strain evidence="10">EXF-9911</strain>
    </source>
</reference>
<dbReference type="InterPro" id="IPR014752">
    <property type="entry name" value="Arrestin-like_C"/>
</dbReference>
<dbReference type="GO" id="GO:0016020">
    <property type="term" value="C:membrane"/>
    <property type="evidence" value="ECO:0007669"/>
    <property type="project" value="InterPro"/>
</dbReference>
<feature type="compositionally biased region" description="Polar residues" evidence="8">
    <location>
        <begin position="565"/>
        <end position="575"/>
    </location>
</feature>
<feature type="transmembrane region" description="Helical" evidence="9">
    <location>
        <begin position="64"/>
        <end position="84"/>
    </location>
</feature>
<keyword evidence="6 9" id="KW-1133">Transmembrane helix</keyword>
<keyword evidence="4 9" id="KW-0812">Transmembrane</keyword>
<organism evidence="10 11">
    <name type="scientific">Aureobasidium melanogenum</name>
    <name type="common">Aureobasidium pullulans var. melanogenum</name>
    <dbReference type="NCBI Taxonomy" id="46634"/>
    <lineage>
        <taxon>Eukaryota</taxon>
        <taxon>Fungi</taxon>
        <taxon>Dikarya</taxon>
        <taxon>Ascomycota</taxon>
        <taxon>Pezizomycotina</taxon>
        <taxon>Dothideomycetes</taxon>
        <taxon>Dothideomycetidae</taxon>
        <taxon>Dothideales</taxon>
        <taxon>Saccotheciaceae</taxon>
        <taxon>Aureobasidium</taxon>
    </lineage>
</organism>
<evidence type="ECO:0000256" key="9">
    <source>
        <dbReference type="SAM" id="Phobius"/>
    </source>
</evidence>
<comment type="subcellular location">
    <subcellularLocation>
        <location evidence="1">Endomembrane system</location>
        <topology evidence="1">Multi-pass membrane protein</topology>
    </subcellularLocation>
</comment>
<feature type="transmembrane region" description="Helical" evidence="9">
    <location>
        <begin position="337"/>
        <end position="358"/>
    </location>
</feature>
<dbReference type="Pfam" id="PF02487">
    <property type="entry name" value="CLN3"/>
    <property type="match status" value="1"/>
</dbReference>
<evidence type="ECO:0000313" key="10">
    <source>
        <dbReference type="EMBL" id="KAG9700005.1"/>
    </source>
</evidence>
<feature type="region of interest" description="Disordered" evidence="8">
    <location>
        <begin position="407"/>
        <end position="746"/>
    </location>
</feature>
<dbReference type="Gene3D" id="2.60.40.640">
    <property type="match status" value="1"/>
</dbReference>
<feature type="compositionally biased region" description="Polar residues" evidence="8">
    <location>
        <begin position="428"/>
        <end position="443"/>
    </location>
</feature>
<evidence type="ECO:0000256" key="4">
    <source>
        <dbReference type="ARBA" id="ARBA00022692"/>
    </source>
</evidence>
<dbReference type="PRINTS" id="PR01315">
    <property type="entry name" value="BATTENIN"/>
</dbReference>
<feature type="compositionally biased region" description="Polar residues" evidence="8">
    <location>
        <begin position="582"/>
        <end position="605"/>
    </location>
</feature>
<feature type="transmembrane region" description="Helical" evidence="9">
    <location>
        <begin position="270"/>
        <end position="288"/>
    </location>
</feature>
<feature type="transmembrane region" description="Helical" evidence="9">
    <location>
        <begin position="34"/>
        <end position="57"/>
    </location>
</feature>
<evidence type="ECO:0000313" key="11">
    <source>
        <dbReference type="Proteomes" id="UP000779574"/>
    </source>
</evidence>
<dbReference type="GO" id="GO:0005773">
    <property type="term" value="C:vacuole"/>
    <property type="evidence" value="ECO:0007669"/>
    <property type="project" value="TreeGrafter"/>
</dbReference>
<feature type="non-terminal residue" evidence="10">
    <location>
        <position position="1"/>
    </location>
</feature>
<comment type="similarity">
    <text evidence="2">Belongs to the battenin family.</text>
</comment>
<dbReference type="EMBL" id="JAHFXF010000023">
    <property type="protein sequence ID" value="KAG9700005.1"/>
    <property type="molecule type" value="Genomic_DNA"/>
</dbReference>
<dbReference type="InterPro" id="IPR003492">
    <property type="entry name" value="Battenin_disease_Cln3"/>
</dbReference>
<sequence length="1249" mass="135653">MLPLPGAPSSSWALFRQRLATMFEGADKRVVGSFWLFGLINNVLYVIILSSALDLVGPAVPKSLVLLFDVVPSLLVKLTAPYYIHLVPYNLRILAFVALSSCGMLLVALSPSSTDPNANNGSISVKMLGVILASISSGGGELSFLGLTHFYGPFSLAAWGSGTGGAGLIGSGAYVLATTAIGLSVRTSLLVFSFLPVIMLFSFFILLPAKPESHSYIAAAQDDVDPDTESLLNDAVDENRLPPSPKLSQGSQPNETWRNLKTNFLRARSLFFPYMLPLLLVYVAEYTINQGVAPTLLFPLDQTPFEHYRSFYPTYNAIYQLGVFISRSSLPFVRIHALYLPSLLQCLNLVILAVHAMFPFLPNIWFVFAITFWEGLLGGIVYWKESSVFAGEEIECIISFKNTCDDDDDDQQAPDDKTTTSRHKPAQRQRTVTHSTQQLSTAPSVAPSVAGSRTPSHRPTLSLTVYPPPTSAHARVPSHAASNTTTTSARHVQTHGRSLSIMSMGSDKAATTNSMNSRRPPARGHGRSASMQVLSRTPSYQAPSLSFSSYRNPSPLQDHHPPLTRRTSGIRTTPGTPAFNFPSPTTAQHPSAANNSPQRPPSASNIMPPPSRYPSASSASFPPPEFSFPLEFPGASRRASPALGRSPMPEFQFPPKSPAPYQRPPHLPSPKLPDVSPTHANPLSRIISESGANDTPRTSSDFYSLTNHSSETVSSDAALPPPSRILPKPIHGRNHQVAPTSMPRSKEPETLMMGYIQTMGSFILDGSLVNQAPFEDVKRKGVVGGQGGGGVVGVEKSKRESRMFGFGWSNIGESLGGLLGGGEMSSIKEMRSVASSKTIPLLSTPQSILFVDLRLAPGETKSYSYRFRLPRGLPPSHKGRAIKVQYHLTLGIQRPGGKQQVKHIEIPFRVLGSVNTRGETLGHDLMSPYVLLSDKARSQSIALSGSKPQFPLAKSPSERRGSSSLLEDFLSYTNQLLAHPHSESGALLSPTAENPSRRRSSLEDITPNSMKEAIDMAILRSNISSGSSDQITQSSNRFTIARGGQLVAIITIVRPAYRLGEIITGIIDFTQPTPEIESVTDQIPSYGINVWLETTERVDPSLALRSSSSVQRATRKTHAHVSENVLFAQKVSFRLEIPTTATPTFETTGVQLDWRVRVEFVTSRVRPKAASGLGIEANETNGTEEESALAEARENDLLEEVGRDERGVVRIAKERLVAETFEVSVPIRVYGVTGTEVDRHQAETDGLEV</sequence>
<dbReference type="InterPro" id="IPR036259">
    <property type="entry name" value="MFS_trans_sf"/>
</dbReference>
<dbReference type="Pfam" id="PF08737">
    <property type="entry name" value="Rgp1"/>
    <property type="match status" value="1"/>
</dbReference>
<dbReference type="PANTHER" id="PTHR10981">
    <property type="entry name" value="BATTENIN"/>
    <property type="match status" value="1"/>
</dbReference>
<dbReference type="Proteomes" id="UP000779574">
    <property type="component" value="Unassembled WGS sequence"/>
</dbReference>
<accession>A0A9P8EW29</accession>
<feature type="compositionally biased region" description="Low complexity" evidence="8">
    <location>
        <begin position="478"/>
        <end position="489"/>
    </location>
</feature>
<keyword evidence="7 9" id="KW-0472">Membrane</keyword>
<keyword evidence="5" id="KW-0029">Amino-acid transport</keyword>
<gene>
    <name evidence="10" type="ORF">KCU76_g1115</name>
</gene>
<evidence type="ECO:0000256" key="8">
    <source>
        <dbReference type="SAM" id="MobiDB-lite"/>
    </source>
</evidence>
<comment type="caution">
    <text evidence="10">The sequence shown here is derived from an EMBL/GenBank/DDBJ whole genome shotgun (WGS) entry which is preliminary data.</text>
</comment>
<evidence type="ECO:0000256" key="6">
    <source>
        <dbReference type="ARBA" id="ARBA00022989"/>
    </source>
</evidence>
<evidence type="ECO:0000256" key="1">
    <source>
        <dbReference type="ARBA" id="ARBA00004127"/>
    </source>
</evidence>
<dbReference type="InterPro" id="IPR014848">
    <property type="entry name" value="Rgp1"/>
</dbReference>
<dbReference type="GO" id="GO:0012505">
    <property type="term" value="C:endomembrane system"/>
    <property type="evidence" value="ECO:0007669"/>
    <property type="project" value="UniProtKB-SubCell"/>
</dbReference>
<dbReference type="AlphaFoldDB" id="A0A9P8EW29"/>
<protein>
    <submittedName>
        <fullName evidence="10">Rgp1-domain-containing protein</fullName>
    </submittedName>
</protein>
<feature type="region of interest" description="Disordered" evidence="8">
    <location>
        <begin position="983"/>
        <end position="1007"/>
    </location>
</feature>
<feature type="transmembrane region" description="Helical" evidence="9">
    <location>
        <begin position="130"/>
        <end position="151"/>
    </location>
</feature>
<feature type="transmembrane region" description="Helical" evidence="9">
    <location>
        <begin position="157"/>
        <end position="177"/>
    </location>
</feature>
<keyword evidence="3" id="KW-0813">Transport</keyword>
<feature type="compositionally biased region" description="Polar residues" evidence="8">
    <location>
        <begin position="495"/>
        <end position="517"/>
    </location>
</feature>
<dbReference type="GO" id="GO:0006865">
    <property type="term" value="P:amino acid transport"/>
    <property type="evidence" value="ECO:0007669"/>
    <property type="project" value="UniProtKB-KW"/>
</dbReference>
<feature type="compositionally biased region" description="Polar residues" evidence="8">
    <location>
        <begin position="690"/>
        <end position="715"/>
    </location>
</feature>
<dbReference type="PANTHER" id="PTHR10981:SF0">
    <property type="entry name" value="BATTENIN"/>
    <property type="match status" value="1"/>
</dbReference>
<evidence type="ECO:0000256" key="2">
    <source>
        <dbReference type="ARBA" id="ARBA00007467"/>
    </source>
</evidence>
<evidence type="ECO:0000256" key="5">
    <source>
        <dbReference type="ARBA" id="ARBA00022970"/>
    </source>
</evidence>